<name>A0A0F4IT42_9ACTN</name>
<sequence>MAEPRVLRSDKGTVAVLREVRYEVRIKKLGATGERALRDPGTLTQRVPAEHLVPVGTDRPGLSRVLAPATAYVSVADSLAPLAVAERGATHQGGGGLFDAVASVLHPDVTAPGAPGRGGVPRDAGMVHLTPPALVPGAVPCCGESLHGRHHQRRAHEWSA</sequence>
<dbReference type="AlphaFoldDB" id="A0A0F4IT42"/>
<evidence type="ECO:0000313" key="2">
    <source>
        <dbReference type="Proteomes" id="UP000033551"/>
    </source>
</evidence>
<organism evidence="1 2">
    <name type="scientific">Streptomyces katrae</name>
    <dbReference type="NCBI Taxonomy" id="68223"/>
    <lineage>
        <taxon>Bacteria</taxon>
        <taxon>Bacillati</taxon>
        <taxon>Actinomycetota</taxon>
        <taxon>Actinomycetes</taxon>
        <taxon>Kitasatosporales</taxon>
        <taxon>Streptomycetaceae</taxon>
        <taxon>Streptomyces</taxon>
    </lineage>
</organism>
<keyword evidence="2" id="KW-1185">Reference proteome</keyword>
<dbReference type="PATRIC" id="fig|68223.7.peg.4023"/>
<evidence type="ECO:0000313" key="1">
    <source>
        <dbReference type="EMBL" id="KJY24633.1"/>
    </source>
</evidence>
<accession>A0A0F4IT42</accession>
<dbReference type="EMBL" id="JZWV01001191">
    <property type="protein sequence ID" value="KJY24633.1"/>
    <property type="molecule type" value="Genomic_DNA"/>
</dbReference>
<comment type="caution">
    <text evidence="1">The sequence shown here is derived from an EMBL/GenBank/DDBJ whole genome shotgun (WGS) entry which is preliminary data.</text>
</comment>
<reference evidence="1 2" key="1">
    <citation type="submission" date="2015-02" db="EMBL/GenBank/DDBJ databases">
        <authorList>
            <person name="Ju K.-S."/>
            <person name="Doroghazi J.R."/>
            <person name="Metcalf W."/>
        </authorList>
    </citation>
    <scope>NUCLEOTIDE SEQUENCE [LARGE SCALE GENOMIC DNA]</scope>
    <source>
        <strain evidence="1 2">NRRL ISP-5550</strain>
    </source>
</reference>
<dbReference type="OrthoDB" id="3877861at2"/>
<gene>
    <name evidence="1" type="ORF">VR44_34770</name>
</gene>
<proteinExistence type="predicted"/>
<dbReference type="Proteomes" id="UP000033551">
    <property type="component" value="Unassembled WGS sequence"/>
</dbReference>
<dbReference type="RefSeq" id="WP_045951632.1">
    <property type="nucleotide sequence ID" value="NZ_JZWV01001191.1"/>
</dbReference>
<protein>
    <submittedName>
        <fullName evidence="1">Uncharacterized protein</fullName>
    </submittedName>
</protein>